<evidence type="ECO:0000256" key="4">
    <source>
        <dbReference type="SAM" id="MobiDB-lite"/>
    </source>
</evidence>
<dbReference type="Gene3D" id="3.30.420.40">
    <property type="match status" value="2"/>
</dbReference>
<feature type="compositionally biased region" description="Low complexity" evidence="4">
    <location>
        <begin position="395"/>
        <end position="447"/>
    </location>
</feature>
<evidence type="ECO:0008006" key="7">
    <source>
        <dbReference type="Google" id="ProtNLM"/>
    </source>
</evidence>
<feature type="region of interest" description="Disordered" evidence="4">
    <location>
        <begin position="395"/>
        <end position="540"/>
    </location>
</feature>
<feature type="region of interest" description="Disordered" evidence="4">
    <location>
        <begin position="327"/>
        <end position="362"/>
    </location>
</feature>
<accession>A0A291RV58</accession>
<feature type="compositionally biased region" description="Polar residues" evidence="4">
    <location>
        <begin position="511"/>
        <end position="526"/>
    </location>
</feature>
<dbReference type="KEGG" id="ntp:CRH09_38095"/>
<evidence type="ECO:0000313" key="5">
    <source>
        <dbReference type="EMBL" id="ATL71128.1"/>
    </source>
</evidence>
<evidence type="ECO:0000256" key="2">
    <source>
        <dbReference type="ARBA" id="ARBA00022840"/>
    </source>
</evidence>
<evidence type="ECO:0000256" key="3">
    <source>
        <dbReference type="ARBA" id="ARBA00023186"/>
    </source>
</evidence>
<gene>
    <name evidence="5" type="ORF">CRH09_38095</name>
</gene>
<dbReference type="RefSeq" id="WP_098698029.1">
    <property type="nucleotide sequence ID" value="NZ_CP023778.1"/>
</dbReference>
<feature type="compositionally biased region" description="Pro residues" evidence="4">
    <location>
        <begin position="465"/>
        <end position="504"/>
    </location>
</feature>
<dbReference type="SUPFAM" id="SSF53067">
    <property type="entry name" value="Actin-like ATPase domain"/>
    <property type="match status" value="2"/>
</dbReference>
<proteinExistence type="predicted"/>
<protein>
    <recommendedName>
        <fullName evidence="7">Hsp70 family protein</fullName>
    </recommendedName>
</protein>
<sequence>MTQGLALGITVGSSITVAVTTSGGCDEAHVHTRPPGRTPAASEDFLSRVGDPVDILTADGTSIAAADLVARVIGGAVADLSPARTVAGYPAWWSRHTVDAQRAALDRAGLGAVTLVPEPIAALRRHPAAAPMVVYDLGATGVSVAVVGTGPRPSLLAEPLRDAEIAGSEFDLLTMRYVLANSLEDNDFDPFDPIIESELAALRHRCKKAKEDLSGNTVTTIPVRLPGTPGTVRDIRLVRDELEDLLRDPLSRSLALVHEALRRGGLSRDTVGGILLTGGGGSIPLLTELLSTEFGLPIRTAPDPAHTAARGAALLASDLLAEPSANAAPLAARSTPTVPQPDSTPIPPPKRNPILPPLPQQLEPRRLRTWQRATLVGGAVAVVAALTTGTLALGTSAQSTPRTTAPSTSATSAPTAQPAAGHASPAIAPAVGAATTPGATGAIQPTGNAAAEPPGSTAPTAAPNQPAPDAPNPAAPPGSPAPQPNPPAPAPAPQPPTAPPPPDRPAPDLGNTLNSGLDQTGNTLGTVLQAPGRVLPHTGG</sequence>
<dbReference type="Pfam" id="PF00012">
    <property type="entry name" value="HSP70"/>
    <property type="match status" value="1"/>
</dbReference>
<name>A0A291RV58_9NOCA</name>
<organism evidence="5 6">
    <name type="scientific">Nocardia terpenica</name>
    <dbReference type="NCBI Taxonomy" id="455432"/>
    <lineage>
        <taxon>Bacteria</taxon>
        <taxon>Bacillati</taxon>
        <taxon>Actinomycetota</taxon>
        <taxon>Actinomycetes</taxon>
        <taxon>Mycobacteriales</taxon>
        <taxon>Nocardiaceae</taxon>
        <taxon>Nocardia</taxon>
    </lineage>
</organism>
<dbReference type="AlphaFoldDB" id="A0A291RV58"/>
<feature type="compositionally biased region" description="Pro residues" evidence="4">
    <location>
        <begin position="338"/>
        <end position="359"/>
    </location>
</feature>
<evidence type="ECO:0000313" key="6">
    <source>
        <dbReference type="Proteomes" id="UP000221961"/>
    </source>
</evidence>
<dbReference type="Gene3D" id="3.90.640.10">
    <property type="entry name" value="Actin, Chain A, domain 4"/>
    <property type="match status" value="1"/>
</dbReference>
<dbReference type="EMBL" id="CP023778">
    <property type="protein sequence ID" value="ATL71128.1"/>
    <property type="molecule type" value="Genomic_DNA"/>
</dbReference>
<dbReference type="InterPro" id="IPR013126">
    <property type="entry name" value="Hsp_70_fam"/>
</dbReference>
<keyword evidence="2" id="KW-0067">ATP-binding</keyword>
<keyword evidence="1" id="KW-0547">Nucleotide-binding</keyword>
<dbReference type="InterPro" id="IPR043129">
    <property type="entry name" value="ATPase_NBD"/>
</dbReference>
<keyword evidence="3" id="KW-0143">Chaperone</keyword>
<evidence type="ECO:0000256" key="1">
    <source>
        <dbReference type="ARBA" id="ARBA00022741"/>
    </source>
</evidence>
<dbReference type="GeneID" id="88363064"/>
<dbReference type="GO" id="GO:0005524">
    <property type="term" value="F:ATP binding"/>
    <property type="evidence" value="ECO:0007669"/>
    <property type="project" value="UniProtKB-KW"/>
</dbReference>
<dbReference type="PANTHER" id="PTHR42749">
    <property type="entry name" value="CELL SHAPE-DETERMINING PROTEIN MREB"/>
    <property type="match status" value="1"/>
</dbReference>
<reference evidence="5 6" key="1">
    <citation type="submission" date="2017-10" db="EMBL/GenBank/DDBJ databases">
        <title>Comparative genomics between pathogenic Norcardia.</title>
        <authorList>
            <person name="Zeng L."/>
        </authorList>
    </citation>
    <scope>NUCLEOTIDE SEQUENCE [LARGE SCALE GENOMIC DNA]</scope>
    <source>
        <strain evidence="5 6">NC_YFY_NT001</strain>
    </source>
</reference>
<dbReference type="PANTHER" id="PTHR42749:SF1">
    <property type="entry name" value="CELL SHAPE-DETERMINING PROTEIN MREB"/>
    <property type="match status" value="1"/>
</dbReference>
<dbReference type="GO" id="GO:0140662">
    <property type="term" value="F:ATP-dependent protein folding chaperone"/>
    <property type="evidence" value="ECO:0007669"/>
    <property type="project" value="InterPro"/>
</dbReference>
<dbReference type="Proteomes" id="UP000221961">
    <property type="component" value="Chromosome"/>
</dbReference>